<dbReference type="KEGG" id="nin:NADRNF5_0982"/>
<keyword evidence="1" id="KW-0472">Membrane</keyword>
<keyword evidence="1" id="KW-1133">Transmembrane helix</keyword>
<dbReference type="Proteomes" id="UP000032408">
    <property type="component" value="Chromosome"/>
</dbReference>
<proteinExistence type="predicted"/>
<keyword evidence="1" id="KW-0812">Transmembrane</keyword>
<dbReference type="HOGENOM" id="CLU_1217526_0_0_2"/>
<evidence type="ECO:0000313" key="2">
    <source>
        <dbReference type="EMBL" id="AJW70674.1"/>
    </source>
</evidence>
<evidence type="ECO:0000256" key="1">
    <source>
        <dbReference type="SAM" id="Phobius"/>
    </source>
</evidence>
<evidence type="ECO:0000313" key="3">
    <source>
        <dbReference type="Proteomes" id="UP000032408"/>
    </source>
</evidence>
<reference evidence="3" key="1">
    <citation type="submission" date="2015-03" db="EMBL/GenBank/DDBJ databases">
        <title>Characterization of two novel Thaumarchaeota isolated from the Northern Adriatic Sea.</title>
        <authorList>
            <person name="Bayer B."/>
            <person name="Vojvoda J."/>
            <person name="Offre P."/>
            <person name="Srivastava A."/>
            <person name="Elisabeth N."/>
            <person name="Garcia J.A.L."/>
            <person name="Schleper C."/>
            <person name="Herndl G.J."/>
        </authorList>
    </citation>
    <scope>NUCLEOTIDE SEQUENCE [LARGE SCALE GENOMIC DNA]</scope>
    <source>
        <strain evidence="3">NF5</strain>
    </source>
</reference>
<feature type="transmembrane region" description="Helical" evidence="1">
    <location>
        <begin position="217"/>
        <end position="239"/>
    </location>
</feature>
<reference evidence="2 3" key="2">
    <citation type="journal article" date="2016" name="ISME J.">
        <title>Physiological and genomic characterization of two novel marine thaumarchaeal strains indicates niche differentiation.</title>
        <authorList>
            <person name="Bayer B."/>
            <person name="Vojvoda J."/>
            <person name="Offre P."/>
            <person name="Alves R.J."/>
            <person name="Elisabeth N.H."/>
            <person name="Garcia J.A."/>
            <person name="Volland J.M."/>
            <person name="Srivastava A."/>
            <person name="Schleper C."/>
            <person name="Herndl G.J."/>
        </authorList>
    </citation>
    <scope>NUCLEOTIDE SEQUENCE [LARGE SCALE GENOMIC DNA]</scope>
    <source>
        <strain evidence="2 3">NF5</strain>
    </source>
</reference>
<dbReference type="STRING" id="1580092.NADRNF5_0982"/>
<dbReference type="AlphaFoldDB" id="A0A0D5C1K0"/>
<name>A0A0D5C1K0_9ARCH</name>
<protein>
    <submittedName>
        <fullName evidence="2">Uncharacterized protein</fullName>
    </submittedName>
</protein>
<keyword evidence="3" id="KW-1185">Reference proteome</keyword>
<dbReference type="EMBL" id="CP011070">
    <property type="protein sequence ID" value="AJW70674.1"/>
    <property type="molecule type" value="Genomic_DNA"/>
</dbReference>
<accession>A0A0D5C1K0</accession>
<sequence length="262" mass="29949">MLVLTLNFFIPLNIVILHNLLVKKIIISILFLIAVASSPAYGHKLISHDDSHRDFDSALVIPDHKISWAIYENLGINEAKFYVFDAKKGDSFYASIVIPKVSGLEEYAPTLFFVNPKTTQIDMSQSELQTTEKFFYEGDFPGREFYEPFGQVTYWERQEITKEIPEDGKYFIVVSDEKNQAGKYSLAIGTIEDFSGENIFIILPKSWLETKLFVNDYTSIAISILILIGLIIIPTLLVIKKIKRKKLKLIEEKSVRKKISSV</sequence>
<gene>
    <name evidence="2" type="ORF">NADRNF5_0982</name>
</gene>
<organism evidence="2 3">
    <name type="scientific">Nitrosopumilus adriaticus</name>
    <dbReference type="NCBI Taxonomy" id="1580092"/>
    <lineage>
        <taxon>Archaea</taxon>
        <taxon>Nitrososphaerota</taxon>
        <taxon>Nitrososphaeria</taxon>
        <taxon>Nitrosopumilales</taxon>
        <taxon>Nitrosopumilaceae</taxon>
        <taxon>Nitrosopumilus</taxon>
    </lineage>
</organism>